<keyword evidence="2" id="KW-0378">Hydrolase</keyword>
<gene>
    <name evidence="2" type="ORF">DDE23_00330</name>
</gene>
<dbReference type="Pfam" id="PF07486">
    <property type="entry name" value="Hydrolase_2"/>
    <property type="match status" value="1"/>
</dbReference>
<feature type="domain" description="Cell wall hydrolase SleB" evidence="1">
    <location>
        <begin position="54"/>
        <end position="163"/>
    </location>
</feature>
<evidence type="ECO:0000259" key="1">
    <source>
        <dbReference type="Pfam" id="PF07486"/>
    </source>
</evidence>
<name>A0A2T7UY52_9RHOB</name>
<sequence length="172" mass="19215">MRGVSSSLVSRATTPFDNPADILRYDASYLMEMPQSNDTPVQCLAEAIYHEARGEDVYGQFAVAEVILNRVDLPNYPDSVCGVVHQNAEHLNACQFSYACNGRSREMVEPSARRLANAIAQIMLSGAPRELTDGATHFHTTGVRPRWAQSFHRTAQFGSHLFYREPVRLTLN</sequence>
<dbReference type="Gene3D" id="1.10.10.2520">
    <property type="entry name" value="Cell wall hydrolase SleB, domain 1"/>
    <property type="match status" value="1"/>
</dbReference>
<organism evidence="2 3">
    <name type="scientific">Pararhodobacter aggregans</name>
    <dbReference type="NCBI Taxonomy" id="404875"/>
    <lineage>
        <taxon>Bacteria</taxon>
        <taxon>Pseudomonadati</taxon>
        <taxon>Pseudomonadota</taxon>
        <taxon>Alphaproteobacteria</taxon>
        <taxon>Rhodobacterales</taxon>
        <taxon>Paracoccaceae</taxon>
        <taxon>Pararhodobacter</taxon>
    </lineage>
</organism>
<proteinExistence type="predicted"/>
<dbReference type="GO" id="GO:0016787">
    <property type="term" value="F:hydrolase activity"/>
    <property type="evidence" value="ECO:0007669"/>
    <property type="project" value="UniProtKB-KW"/>
</dbReference>
<dbReference type="InterPro" id="IPR011105">
    <property type="entry name" value="Cell_wall_hydrolase_SleB"/>
</dbReference>
<reference evidence="2 3" key="1">
    <citation type="journal article" date="2011" name="Syst. Appl. Microbiol.">
        <title>Defluviimonas denitrificans gen. nov., sp. nov., and Pararhodobacter aggregans gen. nov., sp. nov., non-phototrophic Rhodobacteraceae from the biofilter of a marine aquaculture.</title>
        <authorList>
            <person name="Foesel B.U."/>
            <person name="Drake H.L."/>
            <person name="Schramm A."/>
        </authorList>
    </citation>
    <scope>NUCLEOTIDE SEQUENCE [LARGE SCALE GENOMIC DNA]</scope>
    <source>
        <strain evidence="2 3">D1-19</strain>
    </source>
</reference>
<keyword evidence="3" id="KW-1185">Reference proteome</keyword>
<dbReference type="Proteomes" id="UP000244810">
    <property type="component" value="Unassembled WGS sequence"/>
</dbReference>
<dbReference type="AlphaFoldDB" id="A0A2T7UY52"/>
<dbReference type="InterPro" id="IPR042047">
    <property type="entry name" value="SleB_dom1"/>
</dbReference>
<evidence type="ECO:0000313" key="3">
    <source>
        <dbReference type="Proteomes" id="UP000244810"/>
    </source>
</evidence>
<dbReference type="OrthoDB" id="9785345at2"/>
<protein>
    <submittedName>
        <fullName evidence="2">Cell wall hydrolase</fullName>
    </submittedName>
</protein>
<dbReference type="EMBL" id="QDDR01000001">
    <property type="protein sequence ID" value="PVE49592.1"/>
    <property type="molecule type" value="Genomic_DNA"/>
</dbReference>
<comment type="caution">
    <text evidence="2">The sequence shown here is derived from an EMBL/GenBank/DDBJ whole genome shotgun (WGS) entry which is preliminary data.</text>
</comment>
<accession>A0A2T7UY52</accession>
<evidence type="ECO:0000313" key="2">
    <source>
        <dbReference type="EMBL" id="PVE49592.1"/>
    </source>
</evidence>